<organism evidence="3 4">
    <name type="scientific">Biomaibacter acetigenes</name>
    <dbReference type="NCBI Taxonomy" id="2316383"/>
    <lineage>
        <taxon>Bacteria</taxon>
        <taxon>Bacillati</taxon>
        <taxon>Bacillota</taxon>
        <taxon>Clostridia</taxon>
        <taxon>Thermosediminibacterales</taxon>
        <taxon>Tepidanaerobacteraceae</taxon>
        <taxon>Biomaibacter</taxon>
    </lineage>
</organism>
<dbReference type="Pfam" id="PF00701">
    <property type="entry name" value="DHDPS"/>
    <property type="match status" value="1"/>
</dbReference>
<dbReference type="AlphaFoldDB" id="A0A3G2R3W6"/>
<dbReference type="Proteomes" id="UP000280960">
    <property type="component" value="Chromosome"/>
</dbReference>
<dbReference type="PANTHER" id="PTHR12128:SF66">
    <property type="entry name" value="4-HYDROXY-2-OXOGLUTARATE ALDOLASE, MITOCHONDRIAL"/>
    <property type="match status" value="1"/>
</dbReference>
<accession>A0A3G2R3W6</accession>
<dbReference type="PANTHER" id="PTHR12128">
    <property type="entry name" value="DIHYDRODIPICOLINATE SYNTHASE"/>
    <property type="match status" value="1"/>
</dbReference>
<dbReference type="Gene3D" id="3.20.20.70">
    <property type="entry name" value="Aldolase class I"/>
    <property type="match status" value="1"/>
</dbReference>
<name>A0A3G2R3W6_9FIRM</name>
<keyword evidence="4" id="KW-1185">Reference proteome</keyword>
<evidence type="ECO:0000256" key="1">
    <source>
        <dbReference type="ARBA" id="ARBA00007592"/>
    </source>
</evidence>
<dbReference type="EMBL" id="CP033169">
    <property type="protein sequence ID" value="AYO30025.1"/>
    <property type="molecule type" value="Genomic_DNA"/>
</dbReference>
<protein>
    <submittedName>
        <fullName evidence="3">Dihydrodipicolinate synthase family protein</fullName>
    </submittedName>
</protein>
<dbReference type="SUPFAM" id="SSF51569">
    <property type="entry name" value="Aldolase"/>
    <property type="match status" value="1"/>
</dbReference>
<sequence>MVRNSIGGKAMKIDTIREKLEHSFFPAVPIPFDRSGKIHETAQEQYVKYMDKQPITGVAVWAHTGRGLLITREQREYIFISWRAGLSREKIIICGVGARTVKDLTEEKFIKNTLEMGIHAKDLGADAILAYPPTYYRGKEYMDKKIIDYHKKIAEIGLPIILFYLYDEAGGISYSQKVLEQLFSIENVVGIKMATLDSIVTYQDVSKLILDKFPHIKLITGEDRMFGYTIARGAAGALVGLGSACQKLQWEMMDSFFRRDYEDFVKLMLDVDKLAECTFIDPMEGYIERMLYILSLQGIIPEDAVNDPYGPGLKQQDKEEIRKILQELHLY</sequence>
<dbReference type="CDD" id="cd00408">
    <property type="entry name" value="DHDPS-like"/>
    <property type="match status" value="1"/>
</dbReference>
<dbReference type="SMART" id="SM01130">
    <property type="entry name" value="DHDPS"/>
    <property type="match status" value="1"/>
</dbReference>
<keyword evidence="2" id="KW-0456">Lyase</keyword>
<dbReference type="InterPro" id="IPR013785">
    <property type="entry name" value="Aldolase_TIM"/>
</dbReference>
<reference evidence="3 4" key="1">
    <citation type="submission" date="2018-10" db="EMBL/GenBank/DDBJ databases">
        <authorList>
            <person name="Zhang X."/>
        </authorList>
    </citation>
    <scope>NUCLEOTIDE SEQUENCE [LARGE SCALE GENOMIC DNA]</scope>
    <source>
        <strain evidence="3 4">SK-G1</strain>
    </source>
</reference>
<gene>
    <name evidence="3" type="ORF">D2962_04845</name>
</gene>
<dbReference type="InterPro" id="IPR002220">
    <property type="entry name" value="DapA-like"/>
</dbReference>
<dbReference type="GO" id="GO:0008840">
    <property type="term" value="F:4-hydroxy-tetrahydrodipicolinate synthase activity"/>
    <property type="evidence" value="ECO:0007669"/>
    <property type="project" value="TreeGrafter"/>
</dbReference>
<evidence type="ECO:0000313" key="3">
    <source>
        <dbReference type="EMBL" id="AYO30025.1"/>
    </source>
</evidence>
<evidence type="ECO:0000313" key="4">
    <source>
        <dbReference type="Proteomes" id="UP000280960"/>
    </source>
</evidence>
<dbReference type="KEGG" id="bacg:D2962_04845"/>
<proteinExistence type="inferred from homology"/>
<evidence type="ECO:0000256" key="2">
    <source>
        <dbReference type="ARBA" id="ARBA00023239"/>
    </source>
</evidence>
<comment type="similarity">
    <text evidence="1">Belongs to the DapA family.</text>
</comment>